<reference evidence="1 2" key="1">
    <citation type="submission" date="2023-09" db="EMBL/GenBank/DDBJ databases">
        <title>Multi-omics analysis of a traditional fermented food reveals byproduct-associated fungal strains for waste-to-food upcycling.</title>
        <authorList>
            <consortium name="Lawrence Berkeley National Laboratory"/>
            <person name="Rekdal V.M."/>
            <person name="Villalobos-Escobedo J.M."/>
            <person name="Rodriguez-Valeron N."/>
            <person name="Garcia M.O."/>
            <person name="Vasquez D.P."/>
            <person name="Damayanti I."/>
            <person name="Sorensen P.M."/>
            <person name="Baidoo E.E."/>
            <person name="De Carvalho A.C."/>
            <person name="Riley R."/>
            <person name="Lipzen A."/>
            <person name="He G."/>
            <person name="Yan M."/>
            <person name="Haridas S."/>
            <person name="Daum C."/>
            <person name="Yoshinaga Y."/>
            <person name="Ng V."/>
            <person name="Grigoriev I.V."/>
            <person name="Munk R."/>
            <person name="Nuraida L."/>
            <person name="Wijaya C.H."/>
            <person name="Morales P.-C."/>
            <person name="Keasling J.D."/>
        </authorList>
    </citation>
    <scope>NUCLEOTIDE SEQUENCE [LARGE SCALE GENOMIC DNA]</scope>
    <source>
        <strain evidence="1 2">FGSC 2613</strain>
    </source>
</reference>
<dbReference type="Proteomes" id="UP001451303">
    <property type="component" value="Unassembled WGS sequence"/>
</dbReference>
<comment type="caution">
    <text evidence="1">The sequence shown here is derived from an EMBL/GenBank/DDBJ whole genome shotgun (WGS) entry which is preliminary data.</text>
</comment>
<evidence type="ECO:0000313" key="1">
    <source>
        <dbReference type="EMBL" id="KAL0468983.1"/>
    </source>
</evidence>
<accession>A0ABR3D8H3</accession>
<dbReference type="EMBL" id="JAVLET010000006">
    <property type="protein sequence ID" value="KAL0468983.1"/>
    <property type="molecule type" value="Genomic_DNA"/>
</dbReference>
<name>A0ABR3D8H3_NEUIN</name>
<organism evidence="1 2">
    <name type="scientific">Neurospora intermedia</name>
    <dbReference type="NCBI Taxonomy" id="5142"/>
    <lineage>
        <taxon>Eukaryota</taxon>
        <taxon>Fungi</taxon>
        <taxon>Dikarya</taxon>
        <taxon>Ascomycota</taxon>
        <taxon>Pezizomycotina</taxon>
        <taxon>Sordariomycetes</taxon>
        <taxon>Sordariomycetidae</taxon>
        <taxon>Sordariales</taxon>
        <taxon>Sordariaceae</taxon>
        <taxon>Neurospora</taxon>
    </lineage>
</organism>
<evidence type="ECO:0000313" key="2">
    <source>
        <dbReference type="Proteomes" id="UP001451303"/>
    </source>
</evidence>
<keyword evidence="2" id="KW-1185">Reference proteome</keyword>
<sequence>MVDTLTLDATQRAATGTFHGGRRGVEMLIRGPFFQFFPTSGPHPSFHTRPLFSLPHTLAITTSTLPPEVPPASVKSAVGISINIPSVGAREPATTGTKREPPKVVIKHPDTLQQSTNFVIMLAMCHCYLAHLASRIARALRRLMLYSIRKVPSPGVPHIYLCAPMYSAAFHLHGNTVKRADSVEELLPSVPIGSNGIRVPLRDQPNAIVTYT</sequence>
<protein>
    <submittedName>
        <fullName evidence="1">Uncharacterized protein</fullName>
    </submittedName>
</protein>
<proteinExistence type="predicted"/>
<gene>
    <name evidence="1" type="ORF">QR685DRAFT_573225</name>
</gene>